<dbReference type="AlphaFoldDB" id="A0A7C8L6L5"/>
<organism evidence="1 2">
    <name type="scientific">Gracilibacillus oryzae</name>
    <dbReference type="NCBI Taxonomy" id="1672701"/>
    <lineage>
        <taxon>Bacteria</taxon>
        <taxon>Bacillati</taxon>
        <taxon>Bacillota</taxon>
        <taxon>Bacilli</taxon>
        <taxon>Bacillales</taxon>
        <taxon>Bacillaceae</taxon>
        <taxon>Gracilibacillus</taxon>
    </lineage>
</organism>
<name>A0A7C8L6L5_9BACI</name>
<evidence type="ECO:0000313" key="2">
    <source>
        <dbReference type="Proteomes" id="UP000480246"/>
    </source>
</evidence>
<reference evidence="1 2" key="1">
    <citation type="submission" date="2019-10" db="EMBL/GenBank/DDBJ databases">
        <title>Gracilibacillus sp. nov. isolated from rice seeds.</title>
        <authorList>
            <person name="He S."/>
        </authorList>
    </citation>
    <scope>NUCLEOTIDE SEQUENCE [LARGE SCALE GENOMIC DNA]</scope>
    <source>
        <strain evidence="1 2">TD8</strain>
    </source>
</reference>
<protein>
    <submittedName>
        <fullName evidence="1">Uncharacterized protein</fullName>
    </submittedName>
</protein>
<gene>
    <name evidence="1" type="ORF">F9U64_00070</name>
</gene>
<dbReference type="Proteomes" id="UP000480246">
    <property type="component" value="Unassembled WGS sequence"/>
</dbReference>
<accession>A0A7C8L6L5</accession>
<keyword evidence="2" id="KW-1185">Reference proteome</keyword>
<evidence type="ECO:0000313" key="1">
    <source>
        <dbReference type="EMBL" id="KAB8139465.1"/>
    </source>
</evidence>
<sequence length="83" mass="9359">MFTHSVTASVPHFCQTSRGKCTYFLPISLLYLLPIPFSSMDFDLLCNLIQVYIALYELRVPQGGDLPPTSFRFQVTLDTLVLG</sequence>
<comment type="caution">
    <text evidence="1">The sequence shown here is derived from an EMBL/GenBank/DDBJ whole genome shotgun (WGS) entry which is preliminary data.</text>
</comment>
<proteinExistence type="predicted"/>
<dbReference type="EMBL" id="WEID01000001">
    <property type="protein sequence ID" value="KAB8139465.1"/>
    <property type="molecule type" value="Genomic_DNA"/>
</dbReference>